<reference evidence="1 2" key="1">
    <citation type="journal article" date="2016" name="Sci. Rep.">
        <title>The Dendrobium catenatum Lindl. genome sequence provides insights into polysaccharide synthase, floral development and adaptive evolution.</title>
        <authorList>
            <person name="Zhang G.Q."/>
            <person name="Xu Q."/>
            <person name="Bian C."/>
            <person name="Tsai W.C."/>
            <person name="Yeh C.M."/>
            <person name="Liu K.W."/>
            <person name="Yoshida K."/>
            <person name="Zhang L.S."/>
            <person name="Chang S.B."/>
            <person name="Chen F."/>
            <person name="Shi Y."/>
            <person name="Su Y.Y."/>
            <person name="Zhang Y.Q."/>
            <person name="Chen L.J."/>
            <person name="Yin Y."/>
            <person name="Lin M."/>
            <person name="Huang H."/>
            <person name="Deng H."/>
            <person name="Wang Z.W."/>
            <person name="Zhu S.L."/>
            <person name="Zhao X."/>
            <person name="Deng C."/>
            <person name="Niu S.C."/>
            <person name="Huang J."/>
            <person name="Wang M."/>
            <person name="Liu G.H."/>
            <person name="Yang H.J."/>
            <person name="Xiao X.J."/>
            <person name="Hsiao Y.Y."/>
            <person name="Wu W.L."/>
            <person name="Chen Y.Y."/>
            <person name="Mitsuda N."/>
            <person name="Ohme-Takagi M."/>
            <person name="Luo Y.B."/>
            <person name="Van de Peer Y."/>
            <person name="Liu Z.J."/>
        </authorList>
    </citation>
    <scope>NUCLEOTIDE SEQUENCE [LARGE SCALE GENOMIC DNA]</scope>
    <source>
        <tissue evidence="1">The whole plant</tissue>
    </source>
</reference>
<accession>A0A2I0X509</accession>
<protein>
    <submittedName>
        <fullName evidence="1">Uncharacterized protein</fullName>
    </submittedName>
</protein>
<evidence type="ECO:0000313" key="2">
    <source>
        <dbReference type="Proteomes" id="UP000233837"/>
    </source>
</evidence>
<evidence type="ECO:0000313" key="1">
    <source>
        <dbReference type="EMBL" id="PKU82990.1"/>
    </source>
</evidence>
<keyword evidence="2" id="KW-1185">Reference proteome</keyword>
<organism evidence="1 2">
    <name type="scientific">Dendrobium catenatum</name>
    <dbReference type="NCBI Taxonomy" id="906689"/>
    <lineage>
        <taxon>Eukaryota</taxon>
        <taxon>Viridiplantae</taxon>
        <taxon>Streptophyta</taxon>
        <taxon>Embryophyta</taxon>
        <taxon>Tracheophyta</taxon>
        <taxon>Spermatophyta</taxon>
        <taxon>Magnoliopsida</taxon>
        <taxon>Liliopsida</taxon>
        <taxon>Asparagales</taxon>
        <taxon>Orchidaceae</taxon>
        <taxon>Epidendroideae</taxon>
        <taxon>Malaxideae</taxon>
        <taxon>Dendrobiinae</taxon>
        <taxon>Dendrobium</taxon>
    </lineage>
</organism>
<dbReference type="AlphaFoldDB" id="A0A2I0X509"/>
<dbReference type="Proteomes" id="UP000233837">
    <property type="component" value="Unassembled WGS sequence"/>
</dbReference>
<dbReference type="EMBL" id="KZ502146">
    <property type="protein sequence ID" value="PKU82990.1"/>
    <property type="molecule type" value="Genomic_DNA"/>
</dbReference>
<reference evidence="1 2" key="2">
    <citation type="journal article" date="2017" name="Nature">
        <title>The Apostasia genome and the evolution of orchids.</title>
        <authorList>
            <person name="Zhang G.Q."/>
            <person name="Liu K.W."/>
            <person name="Li Z."/>
            <person name="Lohaus R."/>
            <person name="Hsiao Y.Y."/>
            <person name="Niu S.C."/>
            <person name="Wang J.Y."/>
            <person name="Lin Y.C."/>
            <person name="Xu Q."/>
            <person name="Chen L.J."/>
            <person name="Yoshida K."/>
            <person name="Fujiwara S."/>
            <person name="Wang Z.W."/>
            <person name="Zhang Y.Q."/>
            <person name="Mitsuda N."/>
            <person name="Wang M."/>
            <person name="Liu G.H."/>
            <person name="Pecoraro L."/>
            <person name="Huang H.X."/>
            <person name="Xiao X.J."/>
            <person name="Lin M."/>
            <person name="Wu X.Y."/>
            <person name="Wu W.L."/>
            <person name="Chen Y.Y."/>
            <person name="Chang S.B."/>
            <person name="Sakamoto S."/>
            <person name="Ohme-Takagi M."/>
            <person name="Yagi M."/>
            <person name="Zeng S.J."/>
            <person name="Shen C.Y."/>
            <person name="Yeh C.M."/>
            <person name="Luo Y.B."/>
            <person name="Tsai W.C."/>
            <person name="Van de Peer Y."/>
            <person name="Liu Z.J."/>
        </authorList>
    </citation>
    <scope>NUCLEOTIDE SEQUENCE [LARGE SCALE GENOMIC DNA]</scope>
    <source>
        <tissue evidence="1">The whole plant</tissue>
    </source>
</reference>
<name>A0A2I0X509_9ASPA</name>
<gene>
    <name evidence="1" type="ORF">MA16_Dca009462</name>
</gene>
<sequence>MIDLIKIPWFRNPGPSFSIFYLVRGCSRPNLIEGSLLAVMGCFIQGDLTELRYLRWVVVVLTVWPDAKLHLGLPIKEFVELGTIRMHYCVDVAVECELEQQARRNEICRCCVHTWHDRCDSLLKVTWREEIAIEENRSGRFLNSTGWRAVQKNFFANYHHLASAHFLQQRYHELTCKGELTTFDYVVRRASDVDNIILYYPWDPAIDRFLIDLYQQLLNEHVYGRKRKMFLDIKD</sequence>
<proteinExistence type="predicted"/>